<keyword evidence="3 12" id="KW-0820">tRNA-binding</keyword>
<evidence type="ECO:0000256" key="8">
    <source>
        <dbReference type="ARBA" id="ARBA00022917"/>
    </source>
</evidence>
<dbReference type="PANTHER" id="PTHR43326:SF2">
    <property type="entry name" value="METHIONINE--TRNA LIGASE"/>
    <property type="match status" value="1"/>
</dbReference>
<keyword evidence="7 12" id="KW-0694">RNA-binding</keyword>
<dbReference type="Gene3D" id="2.170.220.10">
    <property type="match status" value="1"/>
</dbReference>
<dbReference type="InterPro" id="IPR033911">
    <property type="entry name" value="MetRS_core"/>
</dbReference>
<keyword evidence="2" id="KW-0963">Cytoplasm</keyword>
<evidence type="ECO:0000256" key="12">
    <source>
        <dbReference type="PROSITE-ProRule" id="PRU00209"/>
    </source>
</evidence>
<evidence type="ECO:0000259" key="13">
    <source>
        <dbReference type="PROSITE" id="PS50886"/>
    </source>
</evidence>
<dbReference type="Proteomes" id="UP000285430">
    <property type="component" value="Unassembled WGS sequence"/>
</dbReference>
<evidence type="ECO:0000256" key="10">
    <source>
        <dbReference type="ARBA" id="ARBA00030904"/>
    </source>
</evidence>
<dbReference type="InterPro" id="IPR014758">
    <property type="entry name" value="Met-tRNA_synth"/>
</dbReference>
<dbReference type="Gene3D" id="3.40.50.620">
    <property type="entry name" value="HUPs"/>
    <property type="match status" value="1"/>
</dbReference>
<gene>
    <name evidence="14" type="ORF">DYB37_005452</name>
</gene>
<dbReference type="Gene3D" id="1.10.730.10">
    <property type="entry name" value="Isoleucyl-tRNA Synthetase, Domain 1"/>
    <property type="match status" value="1"/>
</dbReference>
<keyword evidence="8" id="KW-0648">Protein biosynthesis</keyword>
<reference evidence="14 15" key="1">
    <citation type="submission" date="2018-08" db="EMBL/GenBank/DDBJ databases">
        <title>Aphanomyces genome sequencing and annotation.</title>
        <authorList>
            <person name="Minardi D."/>
            <person name="Oidtmann B."/>
            <person name="Van Der Giezen M."/>
            <person name="Studholme D.J."/>
        </authorList>
    </citation>
    <scope>NUCLEOTIDE SEQUENCE [LARGE SCALE GENOMIC DNA]</scope>
    <source>
        <strain evidence="14 15">Da</strain>
    </source>
</reference>
<dbReference type="SUPFAM" id="SSF52374">
    <property type="entry name" value="Nucleotidylyl transferase"/>
    <property type="match status" value="1"/>
</dbReference>
<dbReference type="InterPro" id="IPR002547">
    <property type="entry name" value="tRNA-bd_dom"/>
</dbReference>
<comment type="catalytic activity">
    <reaction evidence="11">
        <text>tRNA(Met) + L-methionine + ATP = L-methionyl-tRNA(Met) + AMP + diphosphate</text>
        <dbReference type="Rhea" id="RHEA:13481"/>
        <dbReference type="Rhea" id="RHEA-COMP:9667"/>
        <dbReference type="Rhea" id="RHEA-COMP:9698"/>
        <dbReference type="ChEBI" id="CHEBI:30616"/>
        <dbReference type="ChEBI" id="CHEBI:33019"/>
        <dbReference type="ChEBI" id="CHEBI:57844"/>
        <dbReference type="ChEBI" id="CHEBI:78442"/>
        <dbReference type="ChEBI" id="CHEBI:78530"/>
        <dbReference type="ChEBI" id="CHEBI:456215"/>
        <dbReference type="EC" id="6.1.1.10"/>
    </reaction>
</comment>
<dbReference type="InterPro" id="IPR014729">
    <property type="entry name" value="Rossmann-like_a/b/a_fold"/>
</dbReference>
<evidence type="ECO:0000256" key="6">
    <source>
        <dbReference type="ARBA" id="ARBA00022840"/>
    </source>
</evidence>
<dbReference type="InterPro" id="IPR009080">
    <property type="entry name" value="tRNAsynth_Ia_anticodon-bd"/>
</dbReference>
<keyword evidence="4" id="KW-0436">Ligase</keyword>
<dbReference type="GO" id="GO:0006431">
    <property type="term" value="P:methionyl-tRNA aminoacylation"/>
    <property type="evidence" value="ECO:0007669"/>
    <property type="project" value="InterPro"/>
</dbReference>
<dbReference type="Pfam" id="PF09334">
    <property type="entry name" value="tRNA-synt_1g"/>
    <property type="match status" value="2"/>
</dbReference>
<dbReference type="FunFam" id="2.170.220.10:FF:000002">
    <property type="entry name" value="Methionine--tRNA ligase"/>
    <property type="match status" value="1"/>
</dbReference>
<dbReference type="PRINTS" id="PR01041">
    <property type="entry name" value="TRNASYNTHMET"/>
</dbReference>
<dbReference type="CDD" id="cd02799">
    <property type="entry name" value="tRNA_bind_EMAP-II_like"/>
    <property type="match status" value="1"/>
</dbReference>
<dbReference type="SUPFAM" id="SSF47323">
    <property type="entry name" value="Anticodon-binding domain of a subclass of class I aminoacyl-tRNA synthetases"/>
    <property type="match status" value="1"/>
</dbReference>
<evidence type="ECO:0000256" key="5">
    <source>
        <dbReference type="ARBA" id="ARBA00022741"/>
    </source>
</evidence>
<dbReference type="InterPro" id="IPR015413">
    <property type="entry name" value="Methionyl/Leucyl_tRNA_Synth"/>
</dbReference>
<dbReference type="SUPFAM" id="SSF50249">
    <property type="entry name" value="Nucleic acid-binding proteins"/>
    <property type="match status" value="1"/>
</dbReference>
<feature type="domain" description="TRNA-binding" evidence="13">
    <location>
        <begin position="1156"/>
        <end position="1260"/>
    </location>
</feature>
<dbReference type="VEuPathDB" id="FungiDB:H257_08088"/>
<dbReference type="Gene3D" id="2.40.50.140">
    <property type="entry name" value="Nucleic acid-binding proteins"/>
    <property type="match status" value="1"/>
</dbReference>
<proteinExistence type="predicted"/>
<evidence type="ECO:0000256" key="9">
    <source>
        <dbReference type="ARBA" id="ARBA00023146"/>
    </source>
</evidence>
<dbReference type="GO" id="GO:0004825">
    <property type="term" value="F:methionine-tRNA ligase activity"/>
    <property type="evidence" value="ECO:0007669"/>
    <property type="project" value="UniProtKB-EC"/>
</dbReference>
<dbReference type="EC" id="6.1.1.10" evidence="1"/>
<evidence type="ECO:0000256" key="3">
    <source>
        <dbReference type="ARBA" id="ARBA00022555"/>
    </source>
</evidence>
<dbReference type="GO" id="GO:0005524">
    <property type="term" value="F:ATP binding"/>
    <property type="evidence" value="ECO:0007669"/>
    <property type="project" value="UniProtKB-KW"/>
</dbReference>
<keyword evidence="6" id="KW-0067">ATP-binding</keyword>
<evidence type="ECO:0000256" key="7">
    <source>
        <dbReference type="ARBA" id="ARBA00022884"/>
    </source>
</evidence>
<dbReference type="EMBL" id="QUTH01001708">
    <property type="protein sequence ID" value="RHZ29574.1"/>
    <property type="molecule type" value="Genomic_DNA"/>
</dbReference>
<protein>
    <recommendedName>
        <fullName evidence="1">methionine--tRNA ligase</fullName>
        <ecNumber evidence="1">6.1.1.10</ecNumber>
    </recommendedName>
    <alternativeName>
        <fullName evidence="10">Methionyl-tRNA synthetase</fullName>
    </alternativeName>
</protein>
<keyword evidence="9" id="KW-0030">Aminoacyl-tRNA synthetase</keyword>
<dbReference type="NCBIfam" id="NF008900">
    <property type="entry name" value="PRK12267.1"/>
    <property type="match status" value="1"/>
</dbReference>
<dbReference type="VEuPathDB" id="FungiDB:H257_08089"/>
<organism evidence="14 15">
    <name type="scientific">Aphanomyces astaci</name>
    <name type="common">Crayfish plague agent</name>
    <dbReference type="NCBI Taxonomy" id="112090"/>
    <lineage>
        <taxon>Eukaryota</taxon>
        <taxon>Sar</taxon>
        <taxon>Stramenopiles</taxon>
        <taxon>Oomycota</taxon>
        <taxon>Saprolegniomycetes</taxon>
        <taxon>Saprolegniales</taxon>
        <taxon>Verrucalvaceae</taxon>
        <taxon>Aphanomyces</taxon>
    </lineage>
</organism>
<dbReference type="PANTHER" id="PTHR43326">
    <property type="entry name" value="METHIONYL-TRNA SYNTHETASE"/>
    <property type="match status" value="1"/>
</dbReference>
<evidence type="ECO:0000256" key="4">
    <source>
        <dbReference type="ARBA" id="ARBA00022598"/>
    </source>
</evidence>
<dbReference type="Pfam" id="PF07173">
    <property type="entry name" value="GRDP-like"/>
    <property type="match status" value="1"/>
</dbReference>
<dbReference type="InterPro" id="IPR009836">
    <property type="entry name" value="GRDP-like"/>
</dbReference>
<evidence type="ECO:0000256" key="11">
    <source>
        <dbReference type="ARBA" id="ARBA00047364"/>
    </source>
</evidence>
<sequence length="1320" mass="146363">MPLGVPVAMSADSQYAVDFLVKSSSGLLFGLASKFEWRQFALTGPTLTIVDTSVGKIMHTFNAADVTLRRKAPDSVVYALESRSRPSSRPLEVSSPSVSRVQKFQAALLAAAAASPPTADADLLTSLLGVAMDIVESHAAVPPSESVATSRVSVEQIQLHLAEMQSMYDLQSSCSNMEELYVHLLDLEAAYCHDPTVDSFCHTVHKLHPVQYAQHTQKRAGHAPILNYPIKSLFAKCPHANCSYTFHMTTAYNLHIKGDSMVCALCHCPVNRQVFKLASFIRQTPSFVMPCVLRNQPVTLVLDMPPMPPDGKLSSYMDEVRQRMRKLAPQGSRAGIQALTLQVRAALQSFFSPSNQLDLVQAMLRQLDFVNKVCPNLSYWATPLVLNAAIVRYHKFMDLVRVKGVTLVPTTDIDLVWHTHQSYNPHEYGKFCRQHMNGNVVDHNDMIGGGDLQVAYADTFILWSQVFNEPYSSHAPAYAAYKEGKAASNNPMYSKEATWRKHSRVPSHDCRFVGVNEAFPLHAVLPFATAVLPDPAAAAKQVVPHDVRVAVIGTPVMDGRVRLPYSHQNFLMGDGGLAAFTMDELKKQMAALEVSAQTEEIKLCALEAEAPRSEKFYITTAIHYTNGQPHMGHAYENVTSDVIARYHRTYGRDVFFLTGTDEHGQKIAQTAEAQGVTPIALCDKYSGIFQKLAKDLNMSNDHFIRTTSKQHIDFAQFIFGKAEANGDIYKGTYEGWYNVREETFVTENEAQLIDYKDPTTGTPLKKMQESSYFFRMSKYQERLIAHYHANPTFLQPETHRQSILKRLEEPLLDLSASRTTFRHGVPLPNDPDHVMYVWFDALSNYLSGIDGINYPNGALSKYWPASVHVIGKDITWFHCVIWPCILMSAGFPLPTRVFAHGFVNARDGTKMSKSIGNVVDPYDMIHKYGVDSFRYFLVRGAKYGSDMPFSEDEFFNIHNAELNDTLGNLVHRGLTLSVKYAHGHVPDVPSTPCFDVLALKTATEEVCCSLGSNVTHTHLAFQSYALQEAVFRFIEVVRATNGYLTTAAPWHMTDDHAKQVVVRTILEAIYVFAHFMIPFMPATASRVFGFLHTPPTTLPLLSNDFNNLVPGTPIKNVTKDDILFEKSEAELAALASKQATAAPPPSAKKVKEDLPLFASCDIRVGTIIKAWHHPDSDKLFCEEIDVGLESGPVQIASGLRPFYSLAEMTGRRCLVLLNIKAAKLGGFKSNGMVLCASSEAHDVVEFVEPPAGAVNGERVFIATESGDPVSEGQMKKQKVWEKMSADLKTDDHRQATYKGQLIQTSAGPVLAKTLTGVHIG</sequence>
<dbReference type="InterPro" id="IPR023457">
    <property type="entry name" value="Met-tRNA_synth_2"/>
</dbReference>
<accession>A0A3R6Z0D0</accession>
<dbReference type="CDD" id="cd00814">
    <property type="entry name" value="MetRS_core"/>
    <property type="match status" value="1"/>
</dbReference>
<dbReference type="PROSITE" id="PS50886">
    <property type="entry name" value="TRBD"/>
    <property type="match status" value="1"/>
</dbReference>
<dbReference type="GO" id="GO:0000049">
    <property type="term" value="F:tRNA binding"/>
    <property type="evidence" value="ECO:0007669"/>
    <property type="project" value="UniProtKB-UniRule"/>
</dbReference>
<dbReference type="Pfam" id="PF01588">
    <property type="entry name" value="tRNA_bind"/>
    <property type="match status" value="1"/>
</dbReference>
<evidence type="ECO:0000313" key="15">
    <source>
        <dbReference type="Proteomes" id="UP000285430"/>
    </source>
</evidence>
<evidence type="ECO:0000256" key="1">
    <source>
        <dbReference type="ARBA" id="ARBA00012838"/>
    </source>
</evidence>
<evidence type="ECO:0000256" key="2">
    <source>
        <dbReference type="ARBA" id="ARBA00022490"/>
    </source>
</evidence>
<evidence type="ECO:0000313" key="14">
    <source>
        <dbReference type="EMBL" id="RHZ29574.1"/>
    </source>
</evidence>
<dbReference type="InterPro" id="IPR041872">
    <property type="entry name" value="Anticodon_Met"/>
</dbReference>
<comment type="caution">
    <text evidence="14">The sequence shown here is derived from an EMBL/GenBank/DDBJ whole genome shotgun (WGS) entry which is preliminary data.</text>
</comment>
<dbReference type="InterPro" id="IPR012340">
    <property type="entry name" value="NA-bd_OB-fold"/>
</dbReference>
<dbReference type="Pfam" id="PF19303">
    <property type="entry name" value="Anticodon_3"/>
    <property type="match status" value="1"/>
</dbReference>
<dbReference type="NCBIfam" id="TIGR00398">
    <property type="entry name" value="metG"/>
    <property type="match status" value="1"/>
</dbReference>
<keyword evidence="5" id="KW-0547">Nucleotide-binding</keyword>
<name>A0A3R6Z0D0_APHAT</name>